<evidence type="ECO:0000256" key="2">
    <source>
        <dbReference type="ARBA" id="ARBA00010363"/>
    </source>
</evidence>
<feature type="domain" description="VOC" evidence="10">
    <location>
        <begin position="160"/>
        <end position="301"/>
    </location>
</feature>
<dbReference type="InParanoid" id="H2AP06"/>
<dbReference type="EC" id="4.4.1.5" evidence="3 9"/>
<feature type="domain" description="VOC" evidence="10">
    <location>
        <begin position="18"/>
        <end position="153"/>
    </location>
</feature>
<dbReference type="GO" id="GO:0004462">
    <property type="term" value="F:lactoylglutathione lyase activity"/>
    <property type="evidence" value="ECO:0007669"/>
    <property type="project" value="UniProtKB-UniRule"/>
</dbReference>
<evidence type="ECO:0000256" key="7">
    <source>
        <dbReference type="PIRSR" id="PIRSR604361-1"/>
    </source>
</evidence>
<dbReference type="GO" id="GO:0046872">
    <property type="term" value="F:metal ion binding"/>
    <property type="evidence" value="ECO:0007669"/>
    <property type="project" value="UniProtKB-UniRule"/>
</dbReference>
<dbReference type="STRING" id="1071382.H2AP06"/>
<evidence type="ECO:0000313" key="11">
    <source>
        <dbReference type="EMBL" id="CCF56106.1"/>
    </source>
</evidence>
<evidence type="ECO:0000256" key="8">
    <source>
        <dbReference type="PIRSR" id="PIRSR604361-3"/>
    </source>
</evidence>
<sequence length="305" mass="35039">MSYFPHAVKSAVADASLVFNHTCLRIKDPQRSIKFYTECFGMKLIKKMDVPMGKFTNYFLAFQEGSVFDRAGVLELTHNWVTETDPGYKINNGNEEPHRGFGHIAFAIDNIEDACAKLESLNVNFKKRLVDGKMKDIAFALDPDNYWIEIISSNKNKDYKFNHTMLRVKDATKSLEFYQNVLGMKLIQKTVHENGKFTLYFLGYQDPKSVDHKNNQEGLLELTHNWGTESDESFHYHNGNEQPQGYGHICVSTKDPEALCNDIDSVYKDKVTWGVKWNQGKMKNLAFIKDPDNYSIEILPHSMAL</sequence>
<dbReference type="FunCoup" id="H2AP06">
    <property type="interactions" value="241"/>
</dbReference>
<dbReference type="PANTHER" id="PTHR10374">
    <property type="entry name" value="LACTOYLGLUTATHIONE LYASE GLYOXALASE I"/>
    <property type="match status" value="1"/>
</dbReference>
<dbReference type="NCBIfam" id="TIGR00068">
    <property type="entry name" value="glyox_I"/>
    <property type="match status" value="2"/>
</dbReference>
<dbReference type="InterPro" id="IPR004361">
    <property type="entry name" value="Glyoxalase_1"/>
</dbReference>
<feature type="binding site" evidence="8">
    <location>
        <position position="297"/>
    </location>
    <ligand>
        <name>Zn(2+)</name>
        <dbReference type="ChEBI" id="CHEBI:29105"/>
        <note>ligand shared between dimeric partners</note>
    </ligand>
</feature>
<dbReference type="PROSITE" id="PS51819">
    <property type="entry name" value="VOC"/>
    <property type="match status" value="2"/>
</dbReference>
<dbReference type="PROSITE" id="PS00935">
    <property type="entry name" value="GLYOXALASE_I_2"/>
    <property type="match status" value="2"/>
</dbReference>
<dbReference type="InterPro" id="IPR037523">
    <property type="entry name" value="VOC_core"/>
</dbReference>
<dbReference type="Gene3D" id="3.10.180.10">
    <property type="entry name" value="2,3-Dihydroxybiphenyl 1,2-Dioxygenase, domain 1"/>
    <property type="match status" value="2"/>
</dbReference>
<dbReference type="PANTHER" id="PTHR10374:SF30">
    <property type="entry name" value="LACTOYLGLUTATHIONE LYASE"/>
    <property type="match status" value="1"/>
</dbReference>
<accession>H2AP06</accession>
<organism evidence="11 12">
    <name type="scientific">Kazachstania africana (strain ATCC 22294 / BCRC 22015 / CBS 2517 / CECT 1963 / NBRC 1671 / NRRL Y-8276)</name>
    <name type="common">Yeast</name>
    <name type="synonym">Kluyveromyces africanus</name>
    <dbReference type="NCBI Taxonomy" id="1071382"/>
    <lineage>
        <taxon>Eukaryota</taxon>
        <taxon>Fungi</taxon>
        <taxon>Dikarya</taxon>
        <taxon>Ascomycota</taxon>
        <taxon>Saccharomycotina</taxon>
        <taxon>Saccharomycetes</taxon>
        <taxon>Saccharomycetales</taxon>
        <taxon>Saccharomycetaceae</taxon>
        <taxon>Kazachstania</taxon>
    </lineage>
</organism>
<comment type="similarity">
    <text evidence="2 9">Belongs to the glyoxalase I family.</text>
</comment>
<evidence type="ECO:0000256" key="5">
    <source>
        <dbReference type="ARBA" id="ARBA00022833"/>
    </source>
</evidence>
<feature type="active site" description="Proton donor/acceptor" evidence="7">
    <location>
        <position position="297"/>
    </location>
</feature>
<protein>
    <recommendedName>
        <fullName evidence="3 9">Lactoylglutathione lyase</fullName>
        <ecNumber evidence="3 9">4.4.1.5</ecNumber>
    </recommendedName>
    <alternativeName>
        <fullName evidence="9">Glyoxalase I</fullName>
    </alternativeName>
</protein>
<comment type="cofactor">
    <cofactor evidence="8">
        <name>Zn(2+)</name>
        <dbReference type="ChEBI" id="CHEBI:29105"/>
    </cofactor>
    <text evidence="8">Binds 1 zinc ion per subunit. In the homodimer, two zinc ions are bound between subunits.</text>
</comment>
<evidence type="ECO:0000256" key="9">
    <source>
        <dbReference type="RuleBase" id="RU361179"/>
    </source>
</evidence>
<evidence type="ECO:0000256" key="1">
    <source>
        <dbReference type="ARBA" id="ARBA00005008"/>
    </source>
</evidence>
<dbReference type="Pfam" id="PF00903">
    <property type="entry name" value="Glyoxalase"/>
    <property type="match status" value="2"/>
</dbReference>
<feature type="binding site" evidence="8">
    <location>
        <position position="248"/>
    </location>
    <ligand>
        <name>Zn(2+)</name>
        <dbReference type="ChEBI" id="CHEBI:29105"/>
        <note>ligand shared between dimeric partners</note>
    </ligand>
</feature>
<evidence type="ECO:0000256" key="3">
    <source>
        <dbReference type="ARBA" id="ARBA00012081"/>
    </source>
</evidence>
<dbReference type="InterPro" id="IPR029068">
    <property type="entry name" value="Glyas_Bleomycin-R_OHBP_Dase"/>
</dbReference>
<dbReference type="GO" id="GO:0019243">
    <property type="term" value="P:methylglyoxal catabolic process to D-lactate via S-lactoyl-glutathione"/>
    <property type="evidence" value="ECO:0007669"/>
    <property type="project" value="EnsemblFungi"/>
</dbReference>
<gene>
    <name evidence="11" type="primary">KAFR0A06710</name>
    <name evidence="11" type="ORF">KAFR_0A06710</name>
</gene>
<keyword evidence="4 8" id="KW-0479">Metal-binding</keyword>
<evidence type="ECO:0000259" key="10">
    <source>
        <dbReference type="PROSITE" id="PS51819"/>
    </source>
</evidence>
<dbReference type="eggNOG" id="KOG2944">
    <property type="taxonomic scope" value="Eukaryota"/>
</dbReference>
<dbReference type="CDD" id="cd07233">
    <property type="entry name" value="GlxI_Zn"/>
    <property type="match status" value="2"/>
</dbReference>
<dbReference type="InterPro" id="IPR018146">
    <property type="entry name" value="Glyoxalase_1_CS"/>
</dbReference>
<comment type="pathway">
    <text evidence="1 9">Secondary metabolite metabolism; methylglyoxal degradation; (R)-lactate from methylglyoxal: step 1/2.</text>
</comment>
<dbReference type="InterPro" id="IPR004360">
    <property type="entry name" value="Glyas_Fos-R_dOase_dom"/>
</dbReference>
<feature type="binding site" evidence="8">
    <location>
        <position position="221"/>
    </location>
    <ligand>
        <name>Zn(2+)</name>
        <dbReference type="ChEBI" id="CHEBI:29105"/>
        <note>ligand shared between dimeric partners</note>
    </ligand>
</feature>
<dbReference type="RefSeq" id="XP_003955241.1">
    <property type="nucleotide sequence ID" value="XM_003955192.1"/>
</dbReference>
<dbReference type="UniPathway" id="UPA00619">
    <property type="reaction ID" value="UER00675"/>
</dbReference>
<evidence type="ECO:0000313" key="12">
    <source>
        <dbReference type="Proteomes" id="UP000005220"/>
    </source>
</evidence>
<proteinExistence type="inferred from homology"/>
<keyword evidence="5 8" id="KW-0862">Zinc</keyword>
<comment type="function">
    <text evidence="9">Catalyzes the conversion of hemimercaptal, formed from methylglyoxal and glutathione, to S-lactoylglutathione.</text>
</comment>
<dbReference type="GeneID" id="13885937"/>
<evidence type="ECO:0000256" key="4">
    <source>
        <dbReference type="ARBA" id="ARBA00022723"/>
    </source>
</evidence>
<dbReference type="OrthoDB" id="16820at2759"/>
<dbReference type="AlphaFoldDB" id="H2AP06"/>
<dbReference type="KEGG" id="kaf:KAFR_0A06710"/>
<comment type="catalytic activity">
    <reaction evidence="9">
        <text>(R)-S-lactoylglutathione = methylglyoxal + glutathione</text>
        <dbReference type="Rhea" id="RHEA:19069"/>
        <dbReference type="ChEBI" id="CHEBI:17158"/>
        <dbReference type="ChEBI" id="CHEBI:57474"/>
        <dbReference type="ChEBI" id="CHEBI:57925"/>
        <dbReference type="EC" id="4.4.1.5"/>
    </reaction>
</comment>
<dbReference type="SUPFAM" id="SSF54593">
    <property type="entry name" value="Glyoxalase/Bleomycin resistance protein/Dihydroxybiphenyl dioxygenase"/>
    <property type="match status" value="2"/>
</dbReference>
<dbReference type="EMBL" id="HE650821">
    <property type="protein sequence ID" value="CCF56106.1"/>
    <property type="molecule type" value="Genomic_DNA"/>
</dbReference>
<name>H2AP06_KAZAF</name>
<dbReference type="GO" id="GO:0006749">
    <property type="term" value="P:glutathione metabolic process"/>
    <property type="evidence" value="ECO:0007669"/>
    <property type="project" value="EnsemblFungi"/>
</dbReference>
<dbReference type="HOGENOM" id="CLU_046006_0_1_1"/>
<evidence type="ECO:0000256" key="6">
    <source>
        <dbReference type="ARBA" id="ARBA00023239"/>
    </source>
</evidence>
<keyword evidence="6 9" id="KW-0456">Lyase</keyword>
<dbReference type="PROSITE" id="PS00934">
    <property type="entry name" value="GLYOXALASE_I_1"/>
    <property type="match status" value="2"/>
</dbReference>
<dbReference type="Proteomes" id="UP000005220">
    <property type="component" value="Chromosome 1"/>
</dbReference>
<reference evidence="11 12" key="1">
    <citation type="journal article" date="2011" name="Proc. Natl. Acad. Sci. U.S.A.">
        <title>Evolutionary erosion of yeast sex chromosomes by mating-type switching accidents.</title>
        <authorList>
            <person name="Gordon J.L."/>
            <person name="Armisen D."/>
            <person name="Proux-Wera E."/>
            <person name="Oheigeartaigh S.S."/>
            <person name="Byrne K.P."/>
            <person name="Wolfe K.H."/>
        </authorList>
    </citation>
    <scope>NUCLEOTIDE SEQUENCE [LARGE SCALE GENOMIC DNA]</scope>
    <source>
        <strain evidence="12">ATCC 22294 / BCRC 22015 / CBS 2517 / CECT 1963 / NBRC 1671 / NRRL Y-8276</strain>
    </source>
</reference>
<keyword evidence="12" id="KW-1185">Reference proteome</keyword>